<dbReference type="Gene3D" id="1.20.990.10">
    <property type="entry name" value="NADPH-cytochrome p450 Reductase, Chain A, domain 3"/>
    <property type="match status" value="1"/>
</dbReference>
<dbReference type="OrthoDB" id="1470350at2759"/>
<dbReference type="AlphaFoldDB" id="A0A0C3BF40"/>
<dbReference type="PROSITE" id="PS00086">
    <property type="entry name" value="CYTOCHROME_P450"/>
    <property type="match status" value="1"/>
</dbReference>
<evidence type="ECO:0000256" key="14">
    <source>
        <dbReference type="ARBA" id="ARBA00023033"/>
    </source>
</evidence>
<dbReference type="Pfam" id="PF00175">
    <property type="entry name" value="NAD_binding_1"/>
    <property type="match status" value="1"/>
</dbReference>
<keyword evidence="19" id="KW-1185">Reference proteome</keyword>
<keyword evidence="7" id="KW-0285">Flavoprotein</keyword>
<dbReference type="Gene3D" id="2.40.30.10">
    <property type="entry name" value="Translation factors"/>
    <property type="match status" value="1"/>
</dbReference>
<dbReference type="InterPro" id="IPR008254">
    <property type="entry name" value="Flavodoxin/NO_synth"/>
</dbReference>
<keyword evidence="13 15" id="KW-0408">Iron</keyword>
<reference evidence="18 19" key="1">
    <citation type="submission" date="2014-04" db="EMBL/GenBank/DDBJ databases">
        <authorList>
            <consortium name="DOE Joint Genome Institute"/>
            <person name="Kuo A."/>
            <person name="Zuccaro A."/>
            <person name="Kohler A."/>
            <person name="Nagy L.G."/>
            <person name="Floudas D."/>
            <person name="Copeland A."/>
            <person name="Barry K.W."/>
            <person name="Cichocki N."/>
            <person name="Veneault-Fourrey C."/>
            <person name="LaButti K."/>
            <person name="Lindquist E.A."/>
            <person name="Lipzen A."/>
            <person name="Lundell T."/>
            <person name="Morin E."/>
            <person name="Murat C."/>
            <person name="Sun H."/>
            <person name="Tunlid A."/>
            <person name="Henrissat B."/>
            <person name="Grigoriev I.V."/>
            <person name="Hibbett D.S."/>
            <person name="Martin F."/>
            <person name="Nordberg H.P."/>
            <person name="Cantor M.N."/>
            <person name="Hua S.X."/>
        </authorList>
    </citation>
    <scope>NUCLEOTIDE SEQUENCE [LARGE SCALE GENOMIC DNA]</scope>
    <source>
        <strain evidence="18 19">MAFF 305830</strain>
    </source>
</reference>
<dbReference type="InterPro" id="IPR017972">
    <property type="entry name" value="Cyt_P450_CS"/>
</dbReference>
<reference evidence="19" key="2">
    <citation type="submission" date="2015-01" db="EMBL/GenBank/DDBJ databases">
        <title>Evolutionary Origins and Diversification of the Mycorrhizal Mutualists.</title>
        <authorList>
            <consortium name="DOE Joint Genome Institute"/>
            <consortium name="Mycorrhizal Genomics Consortium"/>
            <person name="Kohler A."/>
            <person name="Kuo A."/>
            <person name="Nagy L.G."/>
            <person name="Floudas D."/>
            <person name="Copeland A."/>
            <person name="Barry K.W."/>
            <person name="Cichocki N."/>
            <person name="Veneault-Fourrey C."/>
            <person name="LaButti K."/>
            <person name="Lindquist E.A."/>
            <person name="Lipzen A."/>
            <person name="Lundell T."/>
            <person name="Morin E."/>
            <person name="Murat C."/>
            <person name="Riley R."/>
            <person name="Ohm R."/>
            <person name="Sun H."/>
            <person name="Tunlid A."/>
            <person name="Henrissat B."/>
            <person name="Grigoriev I.V."/>
            <person name="Hibbett D.S."/>
            <person name="Martin F."/>
        </authorList>
    </citation>
    <scope>NUCLEOTIDE SEQUENCE [LARGE SCALE GENOMIC DNA]</scope>
    <source>
        <strain evidence="19">MAFF 305830</strain>
    </source>
</reference>
<keyword evidence="9 15" id="KW-0479">Metal-binding</keyword>
<dbReference type="GO" id="GO:0020037">
    <property type="term" value="F:heme binding"/>
    <property type="evidence" value="ECO:0007669"/>
    <property type="project" value="InterPro"/>
</dbReference>
<dbReference type="PANTHER" id="PTHR19384">
    <property type="entry name" value="NITRIC OXIDE SYNTHASE-RELATED"/>
    <property type="match status" value="1"/>
</dbReference>
<dbReference type="STRING" id="933852.A0A0C3BF40"/>
<dbReference type="GO" id="GO:0005506">
    <property type="term" value="F:iron ion binding"/>
    <property type="evidence" value="ECO:0007669"/>
    <property type="project" value="InterPro"/>
</dbReference>
<evidence type="ECO:0000256" key="7">
    <source>
        <dbReference type="ARBA" id="ARBA00022630"/>
    </source>
</evidence>
<dbReference type="HOGENOM" id="CLU_001570_7_0_1"/>
<comment type="cofactor">
    <cofactor evidence="2 15">
        <name>heme</name>
        <dbReference type="ChEBI" id="CHEBI:30413"/>
    </cofactor>
</comment>
<feature type="domain" description="Flavodoxin-like" evidence="16">
    <location>
        <begin position="513"/>
        <end position="655"/>
    </location>
</feature>
<proteinExistence type="inferred from homology"/>
<dbReference type="EMBL" id="KN824286">
    <property type="protein sequence ID" value="KIM30076.1"/>
    <property type="molecule type" value="Genomic_DNA"/>
</dbReference>
<dbReference type="CDD" id="cd11068">
    <property type="entry name" value="CYP120A1"/>
    <property type="match status" value="1"/>
</dbReference>
<dbReference type="GO" id="GO:0070330">
    <property type="term" value="F:aromatase activity"/>
    <property type="evidence" value="ECO:0007669"/>
    <property type="project" value="InterPro"/>
</dbReference>
<dbReference type="InterPro" id="IPR017938">
    <property type="entry name" value="Riboflavin_synthase-like_b-brl"/>
</dbReference>
<dbReference type="InterPro" id="IPR002401">
    <property type="entry name" value="Cyt_P450_E_grp-I"/>
</dbReference>
<keyword evidence="6 15" id="KW-0349">Heme</keyword>
<dbReference type="GO" id="GO:0005829">
    <property type="term" value="C:cytosol"/>
    <property type="evidence" value="ECO:0007669"/>
    <property type="project" value="TreeGrafter"/>
</dbReference>
<evidence type="ECO:0000256" key="5">
    <source>
        <dbReference type="ARBA" id="ARBA00022448"/>
    </source>
</evidence>
<dbReference type="SUPFAM" id="SSF48264">
    <property type="entry name" value="Cytochrome P450"/>
    <property type="match status" value="1"/>
</dbReference>
<evidence type="ECO:0000256" key="8">
    <source>
        <dbReference type="ARBA" id="ARBA00022643"/>
    </source>
</evidence>
<evidence type="ECO:0000313" key="18">
    <source>
        <dbReference type="EMBL" id="KIM30076.1"/>
    </source>
</evidence>
<evidence type="ECO:0000313" key="19">
    <source>
        <dbReference type="Proteomes" id="UP000054097"/>
    </source>
</evidence>
<dbReference type="Gene3D" id="3.40.50.80">
    <property type="entry name" value="Nucleotide-binding domain of ferredoxin-NADP reductase (FNR) module"/>
    <property type="match status" value="1"/>
</dbReference>
<dbReference type="InterPro" id="IPR023206">
    <property type="entry name" value="Bifunctional_P450_P450_red"/>
</dbReference>
<dbReference type="Gene3D" id="1.10.630.10">
    <property type="entry name" value="Cytochrome P450"/>
    <property type="match status" value="1"/>
</dbReference>
<evidence type="ECO:0000256" key="2">
    <source>
        <dbReference type="ARBA" id="ARBA00001971"/>
    </source>
</evidence>
<keyword evidence="8" id="KW-0288">FMN</keyword>
<keyword evidence="12" id="KW-0560">Oxidoreductase</keyword>
<dbReference type="SUPFAM" id="SSF52218">
    <property type="entry name" value="Flavoproteins"/>
    <property type="match status" value="1"/>
</dbReference>
<evidence type="ECO:0000256" key="12">
    <source>
        <dbReference type="ARBA" id="ARBA00023002"/>
    </source>
</evidence>
<dbReference type="PANTHER" id="PTHR19384:SF127">
    <property type="entry name" value="BIFUNCTIONAL CYTOCHROME P450_NADPH--P450 REDUCTASE"/>
    <property type="match status" value="1"/>
</dbReference>
<comment type="similarity">
    <text evidence="4">In the N-terminal section; belongs to the cytochrome P450 family.</text>
</comment>
<evidence type="ECO:0000256" key="9">
    <source>
        <dbReference type="ARBA" id="ARBA00022723"/>
    </source>
</evidence>
<evidence type="ECO:0000259" key="16">
    <source>
        <dbReference type="PROSITE" id="PS50902"/>
    </source>
</evidence>
<dbReference type="InterPro" id="IPR036396">
    <property type="entry name" value="Cyt_P450_sf"/>
</dbReference>
<comment type="cofactor">
    <cofactor evidence="1">
        <name>FMN</name>
        <dbReference type="ChEBI" id="CHEBI:58210"/>
    </cofactor>
</comment>
<dbReference type="SUPFAM" id="SSF63380">
    <property type="entry name" value="Riboflavin synthase domain-like"/>
    <property type="match status" value="1"/>
</dbReference>
<sequence length="1076" mass="120732">METVFSTLRYLLGQAELSKKEGQESIPEPPKWPVLGHALLMDRENPSNTLLQLHHQYGDVYRLQFPGINMVIINSNEFAREVYDEQRFHKAVAGPLEELRGFVKDALFTAYHGERNWAIAHRILMPAFGPSVIKSMWSDMFDICSQMCLKWERFGADVPINPNENFTQLAFDTVALCTMGYRNNSFYQENTGSFISAMQTFMGYVEERTQLPKVVRLLKGHTDAKYQKCQDDMNVLIDKVIATRRKNRGVRRDLLELMLYGRDPKTNEGLTDENIRAQLITFLVAGHETTSGLLSFVMYYLLKHPDAYRKLQEEVDSVLGRDPIMPEHLSKLPYVTAVLRESLRLSPTVPLNLVQAFEDTFLARRYFVPKGQICVIQFSRLHRDPKVWGDDAEEFKPERMMDGKFEALPPKAWMPFGNGSRACIGRALAWQEAIIAVATMFQRFDFRLNDPDYSLVINQNLSLKPVNFFFHAIPRSGIPSLVATRMPVRKEEPKENIPISSVATNATGIKQGLRVLYGSNTGSALSFAERIVAAAGSKGFKPTLQTLDAAVSGQPLSKHEPIIIIAASFEGEPADNAVEFNKFLETNERRSYEGLRYAVFGVGNRDWVHTYQKVPRFIDETLSAGGAERIVALGEGDAGGDEFFETFEAWEQGLWDVLVPDNQTQGEDIDEPLDIKVVSHGEDRAITLRQPDLKLAYVETNRLLTKAGAPEKRHIEFRLPKGMQYQSGDYLTILPTNPEPSVRKVMSHFGLSPETRVAIRSGNQLSLPIGESIVLRELLTGYVELAQPATKRNLRTLAKHATTDDVRTILESLQDQYNEVLRQRKSIIDLLLAFPAINLPFATFLGMLPVMRIRQYSISSSPLDDPGLASLTVSVITSPAWNGSGEIFYGVGSTFLSKLQPSNSVQLTVRSSAAIFSLPNDISTPIVLFCAGSGIAPMRAFIQERAAQIAAGRIVGKALLFFGCRNPQEDFLYENDDLKQWEGVGAVDIRPAFSRDPAKSCGCKYVQDRILHDGDEVILLYRNGAKFFTCGSRNMAAGVREAYCKLIERSEGCDSEAAGEIFRKLQKERYATDIFG</sequence>
<keyword evidence="5" id="KW-0813">Transport</keyword>
<dbReference type="InterPro" id="IPR003097">
    <property type="entry name" value="CysJ-like_FAD-binding"/>
</dbReference>
<keyword evidence="14" id="KW-0503">Monooxygenase</keyword>
<dbReference type="InterPro" id="IPR039261">
    <property type="entry name" value="FNR_nucleotide-bd"/>
</dbReference>
<evidence type="ECO:0000256" key="10">
    <source>
        <dbReference type="ARBA" id="ARBA00022827"/>
    </source>
</evidence>
<dbReference type="PRINTS" id="PR00463">
    <property type="entry name" value="EP450I"/>
</dbReference>
<dbReference type="Proteomes" id="UP000054097">
    <property type="component" value="Unassembled WGS sequence"/>
</dbReference>
<dbReference type="FunFam" id="1.10.630.10:FF:000040">
    <property type="entry name" value="Bifunctional cytochrome P450/NADPH--P450 reductase"/>
    <property type="match status" value="1"/>
</dbReference>
<accession>A0A0C3BF40</accession>
<evidence type="ECO:0000256" key="11">
    <source>
        <dbReference type="ARBA" id="ARBA00022857"/>
    </source>
</evidence>
<dbReference type="GO" id="GO:0010181">
    <property type="term" value="F:FMN binding"/>
    <property type="evidence" value="ECO:0007669"/>
    <property type="project" value="InterPro"/>
</dbReference>
<dbReference type="InterPro" id="IPR017927">
    <property type="entry name" value="FAD-bd_FR_type"/>
</dbReference>
<keyword evidence="10" id="KW-0274">FAD</keyword>
<name>A0A0C3BF40_SERVB</name>
<evidence type="ECO:0000256" key="4">
    <source>
        <dbReference type="ARBA" id="ARBA00010018"/>
    </source>
</evidence>
<dbReference type="Pfam" id="PF00258">
    <property type="entry name" value="Flavodoxin_1"/>
    <property type="match status" value="1"/>
</dbReference>
<evidence type="ECO:0000256" key="3">
    <source>
        <dbReference type="ARBA" id="ARBA00001974"/>
    </source>
</evidence>
<dbReference type="Pfam" id="PF00067">
    <property type="entry name" value="p450"/>
    <property type="match status" value="1"/>
</dbReference>
<dbReference type="InterPro" id="IPR029039">
    <property type="entry name" value="Flavoprotein-like_sf"/>
</dbReference>
<dbReference type="CDD" id="cd06206">
    <property type="entry name" value="bifunctional_CYPOR"/>
    <property type="match status" value="1"/>
</dbReference>
<evidence type="ECO:0000256" key="6">
    <source>
        <dbReference type="ARBA" id="ARBA00022617"/>
    </source>
</evidence>
<dbReference type="Gene3D" id="3.40.50.360">
    <property type="match status" value="1"/>
</dbReference>
<evidence type="ECO:0000256" key="15">
    <source>
        <dbReference type="PIRSR" id="PIRSR000209-1"/>
    </source>
</evidence>
<organism evidence="18 19">
    <name type="scientific">Serendipita vermifera MAFF 305830</name>
    <dbReference type="NCBI Taxonomy" id="933852"/>
    <lineage>
        <taxon>Eukaryota</taxon>
        <taxon>Fungi</taxon>
        <taxon>Dikarya</taxon>
        <taxon>Basidiomycota</taxon>
        <taxon>Agaricomycotina</taxon>
        <taxon>Agaricomycetes</taxon>
        <taxon>Sebacinales</taxon>
        <taxon>Serendipitaceae</taxon>
        <taxon>Serendipita</taxon>
    </lineage>
</organism>
<dbReference type="Pfam" id="PF00667">
    <property type="entry name" value="FAD_binding_1"/>
    <property type="match status" value="1"/>
</dbReference>
<evidence type="ECO:0000259" key="17">
    <source>
        <dbReference type="PROSITE" id="PS51384"/>
    </source>
</evidence>
<comment type="cofactor">
    <cofactor evidence="3">
        <name>FAD</name>
        <dbReference type="ChEBI" id="CHEBI:57692"/>
    </cofactor>
</comment>
<dbReference type="InterPro" id="IPR023173">
    <property type="entry name" value="NADPH_Cyt_P450_Rdtase_alpha"/>
</dbReference>
<gene>
    <name evidence="18" type="ORF">M408DRAFT_328481</name>
</gene>
<dbReference type="SUPFAM" id="SSF52343">
    <property type="entry name" value="Ferredoxin reductase-like, C-terminal NADP-linked domain"/>
    <property type="match status" value="1"/>
</dbReference>
<evidence type="ECO:0000256" key="13">
    <source>
        <dbReference type="ARBA" id="ARBA00023004"/>
    </source>
</evidence>
<dbReference type="GO" id="GO:0003958">
    <property type="term" value="F:NADPH-hemoprotein reductase activity"/>
    <property type="evidence" value="ECO:0007669"/>
    <property type="project" value="InterPro"/>
</dbReference>
<feature type="binding site" description="axial binding residue" evidence="15">
    <location>
        <position position="423"/>
    </location>
    <ligand>
        <name>heme</name>
        <dbReference type="ChEBI" id="CHEBI:30413"/>
    </ligand>
    <ligandPart>
        <name>Fe</name>
        <dbReference type="ChEBI" id="CHEBI:18248"/>
    </ligandPart>
</feature>
<dbReference type="PIRSF" id="PIRSF000209">
    <property type="entry name" value="Bifunctional_P450_P450R"/>
    <property type="match status" value="1"/>
</dbReference>
<dbReference type="InterPro" id="IPR001128">
    <property type="entry name" value="Cyt_P450"/>
</dbReference>
<feature type="domain" description="FAD-binding FR-type" evidence="17">
    <location>
        <begin position="691"/>
        <end position="919"/>
    </location>
</feature>
<keyword evidence="11" id="KW-0521">NADP</keyword>
<dbReference type="PRINTS" id="PR00385">
    <property type="entry name" value="P450"/>
</dbReference>
<evidence type="ECO:0008006" key="20">
    <source>
        <dbReference type="Google" id="ProtNLM"/>
    </source>
</evidence>
<dbReference type="PROSITE" id="PS51384">
    <property type="entry name" value="FAD_FR"/>
    <property type="match status" value="1"/>
</dbReference>
<protein>
    <recommendedName>
        <fullName evidence="20">NADPH--cytochrome P450 reductase</fullName>
    </recommendedName>
</protein>
<evidence type="ECO:0000256" key="1">
    <source>
        <dbReference type="ARBA" id="ARBA00001917"/>
    </source>
</evidence>
<dbReference type="InterPro" id="IPR001433">
    <property type="entry name" value="OxRdtase_FAD/NAD-bd"/>
</dbReference>
<dbReference type="GO" id="GO:0050660">
    <property type="term" value="F:flavin adenine dinucleotide binding"/>
    <property type="evidence" value="ECO:0007669"/>
    <property type="project" value="TreeGrafter"/>
</dbReference>
<dbReference type="PROSITE" id="PS50902">
    <property type="entry name" value="FLAVODOXIN_LIKE"/>
    <property type="match status" value="1"/>
</dbReference>